<dbReference type="Proteomes" id="UP000294599">
    <property type="component" value="Unassembled WGS sequence"/>
</dbReference>
<dbReference type="RefSeq" id="WP_123521371.1">
    <property type="nucleotide sequence ID" value="NZ_JBHLWF010000032.1"/>
</dbReference>
<feature type="transmembrane region" description="Helical" evidence="1">
    <location>
        <begin position="166"/>
        <end position="187"/>
    </location>
</feature>
<comment type="caution">
    <text evidence="2">The sequence shown here is derived from an EMBL/GenBank/DDBJ whole genome shotgun (WGS) entry which is preliminary data.</text>
</comment>
<keyword evidence="3" id="KW-1185">Reference proteome</keyword>
<dbReference type="AlphaFoldDB" id="A0A4S3KYB5"/>
<organism evidence="2 3">
    <name type="scientific">Pseudofulvimonas gallinarii</name>
    <dbReference type="NCBI Taxonomy" id="634155"/>
    <lineage>
        <taxon>Bacteria</taxon>
        <taxon>Pseudomonadati</taxon>
        <taxon>Pseudomonadota</taxon>
        <taxon>Gammaproteobacteria</taxon>
        <taxon>Lysobacterales</taxon>
        <taxon>Rhodanobacteraceae</taxon>
        <taxon>Pseudofulvimonas</taxon>
    </lineage>
</organism>
<protein>
    <recommendedName>
        <fullName evidence="4">Dolichyl-phosphate-mannose-protein mannosyltransferase</fullName>
    </recommendedName>
</protein>
<feature type="transmembrane region" description="Helical" evidence="1">
    <location>
        <begin position="112"/>
        <end position="135"/>
    </location>
</feature>
<keyword evidence="1" id="KW-0812">Transmembrane</keyword>
<gene>
    <name evidence="2" type="ORF">EDC25_107101</name>
</gene>
<feature type="transmembrane region" description="Helical" evidence="1">
    <location>
        <begin position="286"/>
        <end position="305"/>
    </location>
</feature>
<name>A0A4S3KYB5_9GAMM</name>
<proteinExistence type="predicted"/>
<dbReference type="PROSITE" id="PS51257">
    <property type="entry name" value="PROKAR_LIPOPROTEIN"/>
    <property type="match status" value="1"/>
</dbReference>
<keyword evidence="1" id="KW-1133">Transmembrane helix</keyword>
<keyword evidence="1" id="KW-0472">Membrane</keyword>
<evidence type="ECO:0000313" key="3">
    <source>
        <dbReference type="Proteomes" id="UP000294599"/>
    </source>
</evidence>
<evidence type="ECO:0008006" key="4">
    <source>
        <dbReference type="Google" id="ProtNLM"/>
    </source>
</evidence>
<dbReference type="EMBL" id="SMAF01000007">
    <property type="protein sequence ID" value="TCS98904.1"/>
    <property type="molecule type" value="Genomic_DNA"/>
</dbReference>
<accession>A0A4S3KYB5</accession>
<reference evidence="2 3" key="1">
    <citation type="submission" date="2019-03" db="EMBL/GenBank/DDBJ databases">
        <title>Genomic Encyclopedia of Type Strains, Phase IV (KMG-IV): sequencing the most valuable type-strain genomes for metagenomic binning, comparative biology and taxonomic classification.</title>
        <authorList>
            <person name="Goeker M."/>
        </authorList>
    </citation>
    <scope>NUCLEOTIDE SEQUENCE [LARGE SCALE GENOMIC DNA]</scope>
    <source>
        <strain evidence="2 3">DSM 21944</strain>
    </source>
</reference>
<evidence type="ECO:0000256" key="1">
    <source>
        <dbReference type="SAM" id="Phobius"/>
    </source>
</evidence>
<feature type="transmembrane region" description="Helical" evidence="1">
    <location>
        <begin position="354"/>
        <end position="371"/>
    </location>
</feature>
<feature type="transmembrane region" description="Helical" evidence="1">
    <location>
        <begin position="325"/>
        <end position="342"/>
    </location>
</feature>
<sequence>MNREAAPSWGRAWPVATGLALACVAWPLLQAGFHTDDWIWLAIVRHLDHPFSPYVTGILHEYFYRPSSIALWWLAERMAGHDSGGHYLVDIGVHAASCLAIVALLRRWGVGLPAAMLAGLLFAVAPSAAGTVSWLSNRNELLAVAAGFGALRLLESALHRRRLLPVVALLLALSISSKETGLVFASAGMLRLYCARRQGTAVAAGAWFALLLPVAGLFLMRRLMLWPVGVGISVADAPAGVAGWLQTVPAALAGFAGPAWLHVVLAATVAAVLLGAGSAARMQPRLRMPVGVVLILLALPPLLQWPITHLVFADAGARLFIENLRFFYLATAALAMLLALALDALPARLRPRTVGAVLLLVALPAAIAARAQTRDWASTTGPVSARILALAAPVAARSYPQGCVIVLEHGHWPTAFPTFADAIVKFAAARDASVLDCAVFTDTAPAHSVLPAPACSAPERPGLRLRMQQGVPVRRALGNLCLAGFEAPDASAAPSIIRIHLD</sequence>
<feature type="transmembrane region" description="Helical" evidence="1">
    <location>
        <begin position="225"/>
        <end position="245"/>
    </location>
</feature>
<feature type="transmembrane region" description="Helical" evidence="1">
    <location>
        <begin position="12"/>
        <end position="29"/>
    </location>
</feature>
<feature type="transmembrane region" description="Helical" evidence="1">
    <location>
        <begin position="251"/>
        <end position="274"/>
    </location>
</feature>
<feature type="transmembrane region" description="Helical" evidence="1">
    <location>
        <begin position="199"/>
        <end position="218"/>
    </location>
</feature>
<evidence type="ECO:0000313" key="2">
    <source>
        <dbReference type="EMBL" id="TCS98904.1"/>
    </source>
</evidence>